<dbReference type="Proteomes" id="UP000219573">
    <property type="component" value="Unassembled WGS sequence"/>
</dbReference>
<dbReference type="RefSeq" id="WP_097018868.1">
    <property type="nucleotide sequence ID" value="NZ_OBDZ01000025.1"/>
</dbReference>
<dbReference type="GO" id="GO:0046872">
    <property type="term" value="F:metal ion binding"/>
    <property type="evidence" value="ECO:0007669"/>
    <property type="project" value="InterPro"/>
</dbReference>
<keyword evidence="4" id="KW-0645">Protease</keyword>
<dbReference type="AlphaFoldDB" id="A0A285HUE6"/>
<feature type="domain" description="Peptidase M16 N-terminal" evidence="2">
    <location>
        <begin position="68"/>
        <end position="202"/>
    </location>
</feature>
<dbReference type="GO" id="GO:0008233">
    <property type="term" value="F:peptidase activity"/>
    <property type="evidence" value="ECO:0007669"/>
    <property type="project" value="UniProtKB-KW"/>
</dbReference>
<dbReference type="EMBL" id="OBDZ01000025">
    <property type="protein sequence ID" value="SNY39348.1"/>
    <property type="molecule type" value="Genomic_DNA"/>
</dbReference>
<keyword evidence="4" id="KW-0378">Hydrolase</keyword>
<feature type="region of interest" description="Disordered" evidence="1">
    <location>
        <begin position="267"/>
        <end position="291"/>
    </location>
</feature>
<dbReference type="SUPFAM" id="SSF63411">
    <property type="entry name" value="LuxS/MPP-like metallohydrolase"/>
    <property type="match status" value="2"/>
</dbReference>
<dbReference type="InterPro" id="IPR007863">
    <property type="entry name" value="Peptidase_M16_C"/>
</dbReference>
<dbReference type="GO" id="GO:0006508">
    <property type="term" value="P:proteolysis"/>
    <property type="evidence" value="ECO:0007669"/>
    <property type="project" value="UniProtKB-KW"/>
</dbReference>
<evidence type="ECO:0000259" key="2">
    <source>
        <dbReference type="Pfam" id="PF00675"/>
    </source>
</evidence>
<evidence type="ECO:0000259" key="3">
    <source>
        <dbReference type="Pfam" id="PF05193"/>
    </source>
</evidence>
<dbReference type="Pfam" id="PF00675">
    <property type="entry name" value="Peptidase_M16"/>
    <property type="match status" value="1"/>
</dbReference>
<gene>
    <name evidence="4" type="ORF">SAMN06265827_12511</name>
</gene>
<dbReference type="Gene3D" id="3.30.830.10">
    <property type="entry name" value="Metalloenzyme, LuxS/M16 peptidase-like"/>
    <property type="match status" value="2"/>
</dbReference>
<dbReference type="Pfam" id="PF05193">
    <property type="entry name" value="Peptidase_M16_C"/>
    <property type="match status" value="1"/>
</dbReference>
<evidence type="ECO:0000313" key="4">
    <source>
        <dbReference type="EMBL" id="SNY39348.1"/>
    </source>
</evidence>
<dbReference type="OrthoDB" id="9811314at2"/>
<proteinExistence type="predicted"/>
<dbReference type="InterPro" id="IPR050361">
    <property type="entry name" value="MPP/UQCRC_Complex"/>
</dbReference>
<reference evidence="5" key="1">
    <citation type="submission" date="2017-09" db="EMBL/GenBank/DDBJ databases">
        <authorList>
            <person name="Varghese N."/>
            <person name="Submissions S."/>
        </authorList>
    </citation>
    <scope>NUCLEOTIDE SEQUENCE [LARGE SCALE GENOMIC DNA]</scope>
    <source>
        <strain evidence="5">MSL47</strain>
    </source>
</reference>
<organism evidence="4 5">
    <name type="scientific">Orenia metallireducens</name>
    <dbReference type="NCBI Taxonomy" id="1413210"/>
    <lineage>
        <taxon>Bacteria</taxon>
        <taxon>Bacillati</taxon>
        <taxon>Bacillota</taxon>
        <taxon>Clostridia</taxon>
        <taxon>Halanaerobiales</taxon>
        <taxon>Halobacteroidaceae</taxon>
        <taxon>Orenia</taxon>
    </lineage>
</organism>
<dbReference type="STRING" id="1413210.U472_02060"/>
<dbReference type="PANTHER" id="PTHR11851">
    <property type="entry name" value="METALLOPROTEASE"/>
    <property type="match status" value="1"/>
</dbReference>
<dbReference type="InterPro" id="IPR011765">
    <property type="entry name" value="Pept_M16_N"/>
</dbReference>
<sequence length="523" mass="60594">MKKLIIGIMLLVVLFQVVYSEAAFAEVEYSQELFESLAVNKNKVPHIEIPDYKRIELENGLIVYLVEDHQLPIIEIKGYINGGRRQETKELAGISSFMVEMMNTGTKHFNEKEMANYKDINGIDFAFGVSNDYLSFAGSALSTDTDELISLMAEMLEEPKFNANHFTRVKQELYRGLVQAKTQESSLLDMYFYKNIYKNHPYSFDDDIDLNIAALSNITPERLESFYDKNISPANTIFAIVGDLDTKQMEQMLYNYFNQWGMIEEDKEQESTENKQLKDKESEVKSQEEAKEKSKYQDIEVEIKKPIVEIDRENYGKIILVNKPDATQAKIKMGYNFFDNSFKDRIDFTMANIVYGGGDFESRLMNKLRTEKGFVYGIAANDQYNELGGAYYISTEVKPENTYQAIEGIKEEMSLIKNGEKKIKEDELFKIINLYNAFFPKSYKSKLSVINRVIRDVELQGRDIDYINKVIEEYNQLSASKAQEVFAEYSYPQRFLTVIVGRKEEILPQFEEQEVDIEVVEIN</sequence>
<feature type="compositionally biased region" description="Basic and acidic residues" evidence="1">
    <location>
        <begin position="269"/>
        <end position="291"/>
    </location>
</feature>
<evidence type="ECO:0000313" key="5">
    <source>
        <dbReference type="Proteomes" id="UP000219573"/>
    </source>
</evidence>
<protein>
    <submittedName>
        <fullName evidence="4">Zinc protease</fullName>
    </submittedName>
</protein>
<keyword evidence="5" id="KW-1185">Reference proteome</keyword>
<accession>A0A285HUE6</accession>
<name>A0A285HUE6_9FIRM</name>
<dbReference type="InterPro" id="IPR011249">
    <property type="entry name" value="Metalloenz_LuxS/M16"/>
</dbReference>
<feature type="domain" description="Peptidase M16 C-terminal" evidence="3">
    <location>
        <begin position="217"/>
        <end position="432"/>
    </location>
</feature>
<evidence type="ECO:0000256" key="1">
    <source>
        <dbReference type="SAM" id="MobiDB-lite"/>
    </source>
</evidence>